<evidence type="ECO:0000313" key="9">
    <source>
        <dbReference type="EMBL" id="WWT32712.1"/>
    </source>
</evidence>
<feature type="domain" description="HAMP" evidence="7">
    <location>
        <begin position="317"/>
        <end position="369"/>
    </location>
</feature>
<keyword evidence="5" id="KW-0472">Membrane</keyword>
<dbReference type="InterPro" id="IPR032255">
    <property type="entry name" value="HBM"/>
</dbReference>
<dbReference type="InterPro" id="IPR003660">
    <property type="entry name" value="HAMP_dom"/>
</dbReference>
<keyword evidence="3" id="KW-0807">Transducer</keyword>
<dbReference type="Proteomes" id="UP001369958">
    <property type="component" value="Chromosome"/>
</dbReference>
<evidence type="ECO:0000256" key="4">
    <source>
        <dbReference type="SAM" id="MobiDB-lite"/>
    </source>
</evidence>
<dbReference type="SMART" id="SM01358">
    <property type="entry name" value="HBM"/>
    <property type="match status" value="1"/>
</dbReference>
<name>A0ABZ2HYN5_9HYPH</name>
<keyword evidence="1" id="KW-0488">Methylation</keyword>
<dbReference type="CDD" id="cd06225">
    <property type="entry name" value="HAMP"/>
    <property type="match status" value="1"/>
</dbReference>
<accession>A0ABZ2HYN5</accession>
<dbReference type="InterPro" id="IPR004090">
    <property type="entry name" value="Chemotax_Me-accpt_rcpt"/>
</dbReference>
<evidence type="ECO:0000259" key="6">
    <source>
        <dbReference type="PROSITE" id="PS50111"/>
    </source>
</evidence>
<evidence type="ECO:0000259" key="7">
    <source>
        <dbReference type="PROSITE" id="PS50885"/>
    </source>
</evidence>
<evidence type="ECO:0000256" key="5">
    <source>
        <dbReference type="SAM" id="Phobius"/>
    </source>
</evidence>
<dbReference type="Gene3D" id="6.10.340.10">
    <property type="match status" value="1"/>
</dbReference>
<gene>
    <name evidence="9" type="ORF">V6617_17150</name>
</gene>
<dbReference type="Pfam" id="PF00672">
    <property type="entry name" value="HAMP"/>
    <property type="match status" value="1"/>
</dbReference>
<organism evidence="9 10">
    <name type="scientific">Pelagibacterium nitratireducens</name>
    <dbReference type="NCBI Taxonomy" id="1046114"/>
    <lineage>
        <taxon>Bacteria</taxon>
        <taxon>Pseudomonadati</taxon>
        <taxon>Pseudomonadota</taxon>
        <taxon>Alphaproteobacteria</taxon>
        <taxon>Hyphomicrobiales</taxon>
        <taxon>Devosiaceae</taxon>
        <taxon>Pelagibacterium</taxon>
    </lineage>
</organism>
<feature type="domain" description="HBM" evidence="8">
    <location>
        <begin position="45"/>
        <end position="283"/>
    </location>
</feature>
<proteinExistence type="inferred from homology"/>
<feature type="transmembrane region" description="Helical" evidence="5">
    <location>
        <begin position="294"/>
        <end position="315"/>
    </location>
</feature>
<protein>
    <submittedName>
        <fullName evidence="9">Methyl-accepting chemotaxis protein</fullName>
    </submittedName>
</protein>
<dbReference type="PANTHER" id="PTHR43531">
    <property type="entry name" value="PROTEIN ICFG"/>
    <property type="match status" value="1"/>
</dbReference>
<feature type="transmembrane region" description="Helical" evidence="5">
    <location>
        <begin position="12"/>
        <end position="33"/>
    </location>
</feature>
<feature type="domain" description="HAMP" evidence="7">
    <location>
        <begin position="432"/>
        <end position="484"/>
    </location>
</feature>
<dbReference type="PROSITE" id="PS50111">
    <property type="entry name" value="CHEMOTAXIS_TRANSDUC_2"/>
    <property type="match status" value="1"/>
</dbReference>
<evidence type="ECO:0000256" key="3">
    <source>
        <dbReference type="PROSITE-ProRule" id="PRU00284"/>
    </source>
</evidence>
<dbReference type="SUPFAM" id="SSF58104">
    <property type="entry name" value="Methyl-accepting chemotaxis protein (MCP) signaling domain"/>
    <property type="match status" value="1"/>
</dbReference>
<dbReference type="EMBL" id="CP146275">
    <property type="protein sequence ID" value="WWT32712.1"/>
    <property type="molecule type" value="Genomic_DNA"/>
</dbReference>
<dbReference type="Pfam" id="PF18947">
    <property type="entry name" value="HAMP_2"/>
    <property type="match status" value="1"/>
</dbReference>
<dbReference type="SUPFAM" id="SSF158472">
    <property type="entry name" value="HAMP domain-like"/>
    <property type="match status" value="1"/>
</dbReference>
<evidence type="ECO:0000259" key="8">
    <source>
        <dbReference type="PROSITE" id="PS51753"/>
    </source>
</evidence>
<dbReference type="PROSITE" id="PS50885">
    <property type="entry name" value="HAMP"/>
    <property type="match status" value="2"/>
</dbReference>
<evidence type="ECO:0000256" key="1">
    <source>
        <dbReference type="ARBA" id="ARBA00022481"/>
    </source>
</evidence>
<dbReference type="PANTHER" id="PTHR43531:SF14">
    <property type="entry name" value="METHYL-ACCEPTING CHEMOTAXIS PROTEIN I-RELATED"/>
    <property type="match status" value="1"/>
</dbReference>
<dbReference type="Pfam" id="PF00015">
    <property type="entry name" value="MCPsignal"/>
    <property type="match status" value="1"/>
</dbReference>
<dbReference type="Gene3D" id="1.10.287.950">
    <property type="entry name" value="Methyl-accepting chemotaxis protein"/>
    <property type="match status" value="1"/>
</dbReference>
<comment type="similarity">
    <text evidence="2">Belongs to the methyl-accepting chemotaxis (MCP) protein family.</text>
</comment>
<feature type="domain" description="Methyl-accepting transducer" evidence="6">
    <location>
        <begin position="489"/>
        <end position="718"/>
    </location>
</feature>
<dbReference type="InterPro" id="IPR004089">
    <property type="entry name" value="MCPsignal_dom"/>
</dbReference>
<dbReference type="RefSeq" id="WP_338608134.1">
    <property type="nucleotide sequence ID" value="NZ_CP146275.1"/>
</dbReference>
<dbReference type="PRINTS" id="PR00260">
    <property type="entry name" value="CHEMTRNSDUCR"/>
</dbReference>
<keyword evidence="5" id="KW-0812">Transmembrane</keyword>
<keyword evidence="5" id="KW-1133">Transmembrane helix</keyword>
<evidence type="ECO:0000256" key="2">
    <source>
        <dbReference type="ARBA" id="ARBA00029447"/>
    </source>
</evidence>
<sequence length="777" mass="82302">MLSRLSVAQRIYASFGAMIALLAAIVVFAYFGVSAVSQTFTDYRVAARQTLAISGFVEQLSAARLADLDYRLETSAEKAQALADRITNLQSNDPEVMAVFDGDAETEAAIAEFAGSAQAYQAAFVEMTELQSQIDADVVQLRAVGDQLRADATAALRAVSGNFNATGSAGFGVQSTILTQFEVEQFLLTADPARLEAAAEHGAFAKENLQKLHDAVISNSQKATANRMMEGLDTYMAQAGSLAEAIYARNAVMSGQLDVLGPQMEEAFGAMLASVQARQDALGPSGAAMAATTLNVVLFAGIAALVVGIVLAVMIGRGLSGTIKQIAGRMRQLADGDLDLELDQRQRHEVGQMVEALTVFRDNGRAMRDMDSEKARQAAEDAEEHRIRADLQARIKSVVSAAVAGDFSGRIDVRYEDPELESFAQSVNMVMETVDRGLSETGQVLSAMADADLSLRVNGTYEGAFGQLKDDTNAMAETFAEIVGRLKDTSRALKIATGEILSGANDLSERTTRQAATIEETSASMEQLAAAVTGNAQKAQDALDKTRAASDLAQKGGAVMGEANQAMERITTSSAKVSDIIKMIDDIAFQTNLLALNASVEAARAGEAGKGFAVVAVEVRRLAQSAAQASSEVKVLIEESANEVGGGSRLVAQATETLRDIRAAVIENAEIMGGISNASREQAAAISEVSSSVRLLDEMTQHNAALVEETNATIEQTEAQVTTLDGIVARFTLDGNAVVEDQAMWDLDQEAEAPASLPQPRRVPQGNAAVEADWSEF</sequence>
<feature type="region of interest" description="Disordered" evidence="4">
    <location>
        <begin position="752"/>
        <end position="777"/>
    </location>
</feature>
<reference evidence="9 10" key="1">
    <citation type="submission" date="2024-02" db="EMBL/GenBank/DDBJ databases">
        <title>Complete genome sequence of Pelagibacterium nitratireducens ZH15.</title>
        <authorList>
            <person name="Zhao L.H."/>
        </authorList>
    </citation>
    <scope>NUCLEOTIDE SEQUENCE [LARGE SCALE GENOMIC DNA]</scope>
    <source>
        <strain evidence="9 10">ZH15</strain>
    </source>
</reference>
<dbReference type="PROSITE" id="PS51753">
    <property type="entry name" value="HBM"/>
    <property type="match status" value="1"/>
</dbReference>
<dbReference type="InterPro" id="IPR051310">
    <property type="entry name" value="MCP_chemotaxis"/>
</dbReference>
<dbReference type="SMART" id="SM00304">
    <property type="entry name" value="HAMP"/>
    <property type="match status" value="2"/>
</dbReference>
<keyword evidence="10" id="KW-1185">Reference proteome</keyword>
<dbReference type="SMART" id="SM00283">
    <property type="entry name" value="MA"/>
    <property type="match status" value="1"/>
</dbReference>
<evidence type="ECO:0000313" key="10">
    <source>
        <dbReference type="Proteomes" id="UP001369958"/>
    </source>
</evidence>